<comment type="caution">
    <text evidence="2">The sequence shown here is derived from an EMBL/GenBank/DDBJ whole genome shotgun (WGS) entry which is preliminary data.</text>
</comment>
<feature type="compositionally biased region" description="Pro residues" evidence="1">
    <location>
        <begin position="469"/>
        <end position="493"/>
    </location>
</feature>
<feature type="region of interest" description="Disordered" evidence="1">
    <location>
        <begin position="468"/>
        <end position="508"/>
    </location>
</feature>
<dbReference type="EMBL" id="JARKIE010000009">
    <property type="protein sequence ID" value="KAJ7705036.1"/>
    <property type="molecule type" value="Genomic_DNA"/>
</dbReference>
<evidence type="ECO:0000256" key="1">
    <source>
        <dbReference type="SAM" id="MobiDB-lite"/>
    </source>
</evidence>
<proteinExistence type="predicted"/>
<keyword evidence="3" id="KW-1185">Reference proteome</keyword>
<dbReference type="AlphaFoldDB" id="A0AAD7GTI6"/>
<reference evidence="2" key="1">
    <citation type="submission" date="2023-03" db="EMBL/GenBank/DDBJ databases">
        <title>Massive genome expansion in bonnet fungi (Mycena s.s.) driven by repeated elements and novel gene families across ecological guilds.</title>
        <authorList>
            <consortium name="Lawrence Berkeley National Laboratory"/>
            <person name="Harder C.B."/>
            <person name="Miyauchi S."/>
            <person name="Viragh M."/>
            <person name="Kuo A."/>
            <person name="Thoen E."/>
            <person name="Andreopoulos B."/>
            <person name="Lu D."/>
            <person name="Skrede I."/>
            <person name="Drula E."/>
            <person name="Henrissat B."/>
            <person name="Morin E."/>
            <person name="Kohler A."/>
            <person name="Barry K."/>
            <person name="LaButti K."/>
            <person name="Morin E."/>
            <person name="Salamov A."/>
            <person name="Lipzen A."/>
            <person name="Mereny Z."/>
            <person name="Hegedus B."/>
            <person name="Baldrian P."/>
            <person name="Stursova M."/>
            <person name="Weitz H."/>
            <person name="Taylor A."/>
            <person name="Grigoriev I.V."/>
            <person name="Nagy L.G."/>
            <person name="Martin F."/>
            <person name="Kauserud H."/>
        </authorList>
    </citation>
    <scope>NUCLEOTIDE SEQUENCE</scope>
    <source>
        <strain evidence="2">CBHHK067</strain>
    </source>
</reference>
<evidence type="ECO:0000313" key="3">
    <source>
        <dbReference type="Proteomes" id="UP001221757"/>
    </source>
</evidence>
<gene>
    <name evidence="2" type="ORF">B0H17DRAFT_1126641</name>
</gene>
<name>A0AAD7GTI6_MYCRO</name>
<evidence type="ECO:0000313" key="2">
    <source>
        <dbReference type="EMBL" id="KAJ7705036.1"/>
    </source>
</evidence>
<feature type="region of interest" description="Disordered" evidence="1">
    <location>
        <begin position="79"/>
        <end position="140"/>
    </location>
</feature>
<sequence length="594" mass="60989">MEATPTKTPLASQPTLHIVPSFSGLLAVPAVAQAALASILGSAASAPVTASASAADASSVTNVLLSSASTATEEGEEFGLNGLFDSDDTSPLESAAGPTPSASTPTANATSSTVKPKSSAKPKEKGRAQDAESSSSSIHPLYKAAGFQPGEIKIPTKFSKADHQGVRDNLDALLSATASIDDRVWRLQGDIGDMGTCTWLNYHSRECALTPPVFSGRFAEVFEAVDARGADALSEQDLSAIAERVANHGDATVGSLVIANNQHVANFGEVAQAVRNLNRRVQGIESAAVLQINALATLVGVLQSTVNALRVTVETLATQASAATTAPPPAASAPAPPALAQPLPPTITDVDAEQTKLLFLRFLAASGKRARDEDLDTSLRSVRPRTESAQLALVTPPTFVYTSTAQPTAFGTTTTAPPALAAAPFAPAAAPFAPAAAPFALAAAPQAPPPALTTPPFMQQWAPSMAAPPLAPAAPSAAPPAAPTAPPAAPAAPPATAAGPPQAPHDPRRDVVFGAVTWTRDPNGRPTIKADVANILKVVIPSSKGVRFRNRRANDDAYTILTFDTPEIAAWIVATWAQVHRGVYHAVMALHPNA</sequence>
<protein>
    <submittedName>
        <fullName evidence="2">Uncharacterized protein</fullName>
    </submittedName>
</protein>
<feature type="compositionally biased region" description="Low complexity" evidence="1">
    <location>
        <begin position="94"/>
        <end position="113"/>
    </location>
</feature>
<feature type="compositionally biased region" description="Pro residues" evidence="1">
    <location>
        <begin position="326"/>
        <end position="345"/>
    </location>
</feature>
<feature type="region of interest" description="Disordered" evidence="1">
    <location>
        <begin position="324"/>
        <end position="345"/>
    </location>
</feature>
<dbReference type="Proteomes" id="UP001221757">
    <property type="component" value="Unassembled WGS sequence"/>
</dbReference>
<organism evidence="2 3">
    <name type="scientific">Mycena rosella</name>
    <name type="common">Pink bonnet</name>
    <name type="synonym">Agaricus rosellus</name>
    <dbReference type="NCBI Taxonomy" id="1033263"/>
    <lineage>
        <taxon>Eukaryota</taxon>
        <taxon>Fungi</taxon>
        <taxon>Dikarya</taxon>
        <taxon>Basidiomycota</taxon>
        <taxon>Agaricomycotina</taxon>
        <taxon>Agaricomycetes</taxon>
        <taxon>Agaricomycetidae</taxon>
        <taxon>Agaricales</taxon>
        <taxon>Marasmiineae</taxon>
        <taxon>Mycenaceae</taxon>
        <taxon>Mycena</taxon>
    </lineage>
</organism>
<accession>A0AAD7GTI6</accession>
<feature type="compositionally biased region" description="Basic and acidic residues" evidence="1">
    <location>
        <begin position="121"/>
        <end position="130"/>
    </location>
</feature>